<protein>
    <submittedName>
        <fullName evidence="1">Uncharacterized protein</fullName>
    </submittedName>
</protein>
<gene>
    <name evidence="1" type="ORF">AK812_SmicGene41039</name>
</gene>
<dbReference type="OrthoDB" id="416262at2759"/>
<evidence type="ECO:0000313" key="1">
    <source>
        <dbReference type="EMBL" id="OLP78750.1"/>
    </source>
</evidence>
<organism evidence="1 2">
    <name type="scientific">Symbiodinium microadriaticum</name>
    <name type="common">Dinoflagellate</name>
    <name type="synonym">Zooxanthella microadriatica</name>
    <dbReference type="NCBI Taxonomy" id="2951"/>
    <lineage>
        <taxon>Eukaryota</taxon>
        <taxon>Sar</taxon>
        <taxon>Alveolata</taxon>
        <taxon>Dinophyceae</taxon>
        <taxon>Suessiales</taxon>
        <taxon>Symbiodiniaceae</taxon>
        <taxon>Symbiodinium</taxon>
    </lineage>
</organism>
<dbReference type="EMBL" id="LSRX01001567">
    <property type="protein sequence ID" value="OLP78750.1"/>
    <property type="molecule type" value="Genomic_DNA"/>
</dbReference>
<name>A0A1Q9C754_SYMMI</name>
<sequence length="398" mass="42513">MLIICGGCFSEWRMSQDEEPVQLGSFFHVELWHEFMDAAGYADVDVLDHILSGMPIVGDITSSHRWASGRKPHPHSIEVDELRSRAWEFREKVLRAVRAVGDVSQLVGDDRWIPTQSVEVVQKNKVIGVDSATSRGISVAAVVMEKLELSSKENTAPLTMFQLGVISLLCALLFGYLRKSDGRVVLFACASFGEAGFRRPPARPAAFGEEDASCTLRQAPAVAFGSGELLLLSYCHAWPGIRVPFLIHSLVYIALPSEIAGGNSSLLSVKICMEFGEQNTAPLTMFQLAPVPSLGVINLPCEQLLGYLMAGVSSAHNSRADGPSNGGLLCLQGAVPTELSHRPQRTASKGASLAPAAATGYPKHNLAPGTRHAGTKSNGGLLCVPGVVPTELSCGTRA</sequence>
<dbReference type="Proteomes" id="UP000186817">
    <property type="component" value="Unassembled WGS sequence"/>
</dbReference>
<reference evidence="1 2" key="1">
    <citation type="submission" date="2016-02" db="EMBL/GenBank/DDBJ databases">
        <title>Genome analysis of coral dinoflagellate symbionts highlights evolutionary adaptations to a symbiotic lifestyle.</title>
        <authorList>
            <person name="Aranda M."/>
            <person name="Li Y."/>
            <person name="Liew Y.J."/>
            <person name="Baumgarten S."/>
            <person name="Simakov O."/>
            <person name="Wilson M."/>
            <person name="Piel J."/>
            <person name="Ashoor H."/>
            <person name="Bougouffa S."/>
            <person name="Bajic V.B."/>
            <person name="Ryu T."/>
            <person name="Ravasi T."/>
            <person name="Bayer T."/>
            <person name="Micklem G."/>
            <person name="Kim H."/>
            <person name="Bhak J."/>
            <person name="Lajeunesse T.C."/>
            <person name="Voolstra C.R."/>
        </authorList>
    </citation>
    <scope>NUCLEOTIDE SEQUENCE [LARGE SCALE GENOMIC DNA]</scope>
    <source>
        <strain evidence="1 2">CCMP2467</strain>
    </source>
</reference>
<proteinExistence type="predicted"/>
<comment type="caution">
    <text evidence="1">The sequence shown here is derived from an EMBL/GenBank/DDBJ whole genome shotgun (WGS) entry which is preliminary data.</text>
</comment>
<evidence type="ECO:0000313" key="2">
    <source>
        <dbReference type="Proteomes" id="UP000186817"/>
    </source>
</evidence>
<accession>A0A1Q9C754</accession>
<dbReference type="AlphaFoldDB" id="A0A1Q9C754"/>
<keyword evidence="2" id="KW-1185">Reference proteome</keyword>